<dbReference type="Gene3D" id="1.10.565.10">
    <property type="entry name" value="Retinoid X Receptor"/>
    <property type="match status" value="1"/>
</dbReference>
<protein>
    <recommendedName>
        <fullName evidence="9">Nuclear receptor domain-containing protein</fullName>
    </recommendedName>
</protein>
<dbReference type="GO" id="GO:0000122">
    <property type="term" value="P:negative regulation of transcription by RNA polymerase II"/>
    <property type="evidence" value="ECO:0007669"/>
    <property type="project" value="TreeGrafter"/>
</dbReference>
<accession>A0A815TAZ6</accession>
<dbReference type="SMART" id="SM00399">
    <property type="entry name" value="ZnF_C4"/>
    <property type="match status" value="1"/>
</dbReference>
<dbReference type="PROSITE" id="PS00031">
    <property type="entry name" value="NUCLEAR_REC_DBD_1"/>
    <property type="match status" value="1"/>
</dbReference>
<keyword evidence="8" id="KW-0539">Nucleus</keyword>
<dbReference type="PROSITE" id="PS51030">
    <property type="entry name" value="NUCLEAR_REC_DBD_2"/>
    <property type="match status" value="1"/>
</dbReference>
<evidence type="ECO:0000256" key="1">
    <source>
        <dbReference type="ARBA" id="ARBA00022723"/>
    </source>
</evidence>
<dbReference type="GO" id="GO:0030154">
    <property type="term" value="P:cell differentiation"/>
    <property type="evidence" value="ECO:0007669"/>
    <property type="project" value="TreeGrafter"/>
</dbReference>
<comment type="caution">
    <text evidence="10">The sequence shown here is derived from an EMBL/GenBank/DDBJ whole genome shotgun (WGS) entry which is preliminary data.</text>
</comment>
<evidence type="ECO:0000259" key="9">
    <source>
        <dbReference type="PROSITE" id="PS51030"/>
    </source>
</evidence>
<evidence type="ECO:0000256" key="8">
    <source>
        <dbReference type="ARBA" id="ARBA00023242"/>
    </source>
</evidence>
<dbReference type="EMBL" id="CAJNOU010006336">
    <property type="protein sequence ID" value="CAF1502589.1"/>
    <property type="molecule type" value="Genomic_DNA"/>
</dbReference>
<dbReference type="Gene3D" id="3.30.50.10">
    <property type="entry name" value="Erythroid Transcription Factor GATA-1, subunit A"/>
    <property type="match status" value="1"/>
</dbReference>
<reference evidence="10" key="1">
    <citation type="submission" date="2021-02" db="EMBL/GenBank/DDBJ databases">
        <authorList>
            <person name="Nowell W R."/>
        </authorList>
    </citation>
    <scope>NUCLEOTIDE SEQUENCE</scope>
</reference>
<keyword evidence="1" id="KW-0479">Metal-binding</keyword>
<evidence type="ECO:0000313" key="11">
    <source>
        <dbReference type="Proteomes" id="UP000663889"/>
    </source>
</evidence>
<dbReference type="SUPFAM" id="SSF57716">
    <property type="entry name" value="Glucocorticoid receptor-like (DNA-binding domain)"/>
    <property type="match status" value="1"/>
</dbReference>
<evidence type="ECO:0000256" key="7">
    <source>
        <dbReference type="ARBA" id="ARBA00023170"/>
    </source>
</evidence>
<gene>
    <name evidence="10" type="ORF">SEV965_LOCUS36149</name>
</gene>
<keyword evidence="6" id="KW-0804">Transcription</keyword>
<dbReference type="PANTHER" id="PTHR24082:SF283">
    <property type="entry name" value="NUCLEAR HORMONE RECEPTOR HR96"/>
    <property type="match status" value="1"/>
</dbReference>
<dbReference type="GO" id="GO:0045944">
    <property type="term" value="P:positive regulation of transcription by RNA polymerase II"/>
    <property type="evidence" value="ECO:0007669"/>
    <property type="project" value="TreeGrafter"/>
</dbReference>
<dbReference type="PRINTS" id="PR00047">
    <property type="entry name" value="STROIDFINGER"/>
</dbReference>
<dbReference type="GO" id="GO:0000978">
    <property type="term" value="F:RNA polymerase II cis-regulatory region sequence-specific DNA binding"/>
    <property type="evidence" value="ECO:0007669"/>
    <property type="project" value="TreeGrafter"/>
</dbReference>
<feature type="domain" description="Nuclear receptor" evidence="9">
    <location>
        <begin position="6"/>
        <end position="83"/>
    </location>
</feature>
<evidence type="ECO:0000256" key="4">
    <source>
        <dbReference type="ARBA" id="ARBA00023015"/>
    </source>
</evidence>
<dbReference type="PANTHER" id="PTHR24082">
    <property type="entry name" value="NUCLEAR HORMONE RECEPTOR"/>
    <property type="match status" value="1"/>
</dbReference>
<dbReference type="GO" id="GO:0008270">
    <property type="term" value="F:zinc ion binding"/>
    <property type="evidence" value="ECO:0007669"/>
    <property type="project" value="UniProtKB-KW"/>
</dbReference>
<dbReference type="InterPro" id="IPR013088">
    <property type="entry name" value="Znf_NHR/GATA"/>
</dbReference>
<keyword evidence="2" id="KW-0863">Zinc-finger</keyword>
<dbReference type="InterPro" id="IPR050234">
    <property type="entry name" value="Nuclear_hormone_rcpt_NR1"/>
</dbReference>
<dbReference type="Pfam" id="PF00105">
    <property type="entry name" value="zf-C4"/>
    <property type="match status" value="1"/>
</dbReference>
<keyword evidence="5" id="KW-0238">DNA-binding</keyword>
<dbReference type="InterPro" id="IPR035500">
    <property type="entry name" value="NHR-like_dom_sf"/>
</dbReference>
<keyword evidence="3" id="KW-0862">Zinc</keyword>
<dbReference type="InterPro" id="IPR001628">
    <property type="entry name" value="Znf_hrmn_rcpt"/>
</dbReference>
<evidence type="ECO:0000256" key="2">
    <source>
        <dbReference type="ARBA" id="ARBA00022771"/>
    </source>
</evidence>
<dbReference type="GO" id="GO:0004879">
    <property type="term" value="F:nuclear receptor activity"/>
    <property type="evidence" value="ECO:0007669"/>
    <property type="project" value="TreeGrafter"/>
</dbReference>
<dbReference type="Proteomes" id="UP000663889">
    <property type="component" value="Unassembled WGS sequence"/>
</dbReference>
<evidence type="ECO:0000256" key="3">
    <source>
        <dbReference type="ARBA" id="ARBA00022833"/>
    </source>
</evidence>
<keyword evidence="7" id="KW-0675">Receptor</keyword>
<proteinExistence type="predicted"/>
<evidence type="ECO:0000313" key="10">
    <source>
        <dbReference type="EMBL" id="CAF1502589.1"/>
    </source>
</evidence>
<dbReference type="SUPFAM" id="SSF48508">
    <property type="entry name" value="Nuclear receptor ligand-binding domain"/>
    <property type="match status" value="1"/>
</dbReference>
<dbReference type="AlphaFoldDB" id="A0A815TAZ6"/>
<keyword evidence="4" id="KW-0805">Transcription regulation</keyword>
<name>A0A815TAZ6_9BILA</name>
<evidence type="ECO:0000256" key="5">
    <source>
        <dbReference type="ARBA" id="ARBA00023125"/>
    </source>
</evidence>
<organism evidence="10 11">
    <name type="scientific">Rotaria sordida</name>
    <dbReference type="NCBI Taxonomy" id="392033"/>
    <lineage>
        <taxon>Eukaryota</taxon>
        <taxon>Metazoa</taxon>
        <taxon>Spiralia</taxon>
        <taxon>Gnathifera</taxon>
        <taxon>Rotifera</taxon>
        <taxon>Eurotatoria</taxon>
        <taxon>Bdelloidea</taxon>
        <taxon>Philodinida</taxon>
        <taxon>Philodinidae</taxon>
        <taxon>Rotaria</taxon>
    </lineage>
</organism>
<sequence length="376" mass="43625">MPKKTYGQCFVCDDVAIGLNFGVPTCMPCKAFFRRNATKLGTHEFICQNDGDCIITYKYRRSCNCCRLAKCFRVGMKKSLILSDEKREARNKLIAINRLKRGQISKPECLTWMQSPSLLRMSSSSIQYLSSSDQVLLANIFHAYENTCIVAKNTTLHNFPTIQHTSIHTYMNEVSSEFHVTIEYLKLIPEFNNLIMDDKVRLIKNHIGTMLHVNEPLIIPVPPINLVVSWTNILGIDMSERLLKRNKIIEQYIFDPIILKVILIILILSSGNCRNIDYLDINQICDDSLSIFRAQNIYVELLWKYILSRSSDEKHAVKFLNKLMMFLLYAQNLHLHLDCYINSLKDEIKQMEPIMQSMWPRIDNKEDMNITEDVTP</sequence>
<evidence type="ECO:0000256" key="6">
    <source>
        <dbReference type="ARBA" id="ARBA00023163"/>
    </source>
</evidence>